<evidence type="ECO:0000313" key="1">
    <source>
        <dbReference type="EMBL" id="ELR69584.1"/>
    </source>
</evidence>
<sequence length="176" mass="21056">MRKNKLLHKRYEKTLAFLKQHLDKGDKILDLGTKNPFSGIMKANGFEVSNTQGENLDIDYQKYIDYEVDAVTAFEIFEHMLAPSNILRALKAKKLIASVPLKLWFANAYWNEKDDWDKHYHEFEKKQFDFLLDQTGWKIKDSQTWMSSDWKKIGIRPILRHFTPRYYIVYCERRVS</sequence>
<protein>
    <recommendedName>
        <fullName evidence="3">Methyltransferase</fullName>
    </recommendedName>
</protein>
<dbReference type="Gene3D" id="3.40.50.150">
    <property type="entry name" value="Vaccinia Virus protein VP39"/>
    <property type="match status" value="1"/>
</dbReference>
<dbReference type="AlphaFoldDB" id="L8JQ04"/>
<evidence type="ECO:0008006" key="3">
    <source>
        <dbReference type="Google" id="ProtNLM"/>
    </source>
</evidence>
<dbReference type="SUPFAM" id="SSF53335">
    <property type="entry name" value="S-adenosyl-L-methionine-dependent methyltransferases"/>
    <property type="match status" value="1"/>
</dbReference>
<dbReference type="InterPro" id="IPR029063">
    <property type="entry name" value="SAM-dependent_MTases_sf"/>
</dbReference>
<dbReference type="OrthoDB" id="1123183at2"/>
<dbReference type="RefSeq" id="WP_009581959.1">
    <property type="nucleotide sequence ID" value="NZ_AMZN01000070.1"/>
</dbReference>
<dbReference type="EMBL" id="AMZN01000070">
    <property type="protein sequence ID" value="ELR69584.1"/>
    <property type="molecule type" value="Genomic_DNA"/>
</dbReference>
<reference evidence="1 2" key="1">
    <citation type="submission" date="2012-12" db="EMBL/GenBank/DDBJ databases">
        <title>Genome assembly of Fulvivirga imtechensis AK7.</title>
        <authorList>
            <person name="Nupur N."/>
            <person name="Khatri I."/>
            <person name="Kumar R."/>
            <person name="Subramanian S."/>
            <person name="Pinnaka A."/>
        </authorList>
    </citation>
    <scope>NUCLEOTIDE SEQUENCE [LARGE SCALE GENOMIC DNA]</scope>
    <source>
        <strain evidence="1 2">AK7</strain>
    </source>
</reference>
<proteinExistence type="predicted"/>
<dbReference type="STRING" id="1237149.C900_04809"/>
<dbReference type="eggNOG" id="COG2227">
    <property type="taxonomic scope" value="Bacteria"/>
</dbReference>
<name>L8JQ04_9BACT</name>
<evidence type="ECO:0000313" key="2">
    <source>
        <dbReference type="Proteomes" id="UP000011135"/>
    </source>
</evidence>
<dbReference type="Proteomes" id="UP000011135">
    <property type="component" value="Unassembled WGS sequence"/>
</dbReference>
<dbReference type="PATRIC" id="fig|1237149.3.peg.4277"/>
<comment type="caution">
    <text evidence="1">The sequence shown here is derived from an EMBL/GenBank/DDBJ whole genome shotgun (WGS) entry which is preliminary data.</text>
</comment>
<keyword evidence="2" id="KW-1185">Reference proteome</keyword>
<organism evidence="1 2">
    <name type="scientific">Fulvivirga imtechensis AK7</name>
    <dbReference type="NCBI Taxonomy" id="1237149"/>
    <lineage>
        <taxon>Bacteria</taxon>
        <taxon>Pseudomonadati</taxon>
        <taxon>Bacteroidota</taxon>
        <taxon>Cytophagia</taxon>
        <taxon>Cytophagales</taxon>
        <taxon>Fulvivirgaceae</taxon>
        <taxon>Fulvivirga</taxon>
    </lineage>
</organism>
<accession>L8JQ04</accession>
<gene>
    <name evidence="1" type="ORF">C900_04809</name>
</gene>